<dbReference type="Pfam" id="PF00665">
    <property type="entry name" value="rve"/>
    <property type="match status" value="1"/>
</dbReference>
<keyword evidence="22" id="KW-1185">Reference proteome</keyword>
<keyword evidence="16" id="KW-0511">Multifunctional enzyme</keyword>
<keyword evidence="15" id="KW-0233">DNA recombination</keyword>
<dbReference type="PROSITE" id="PS00141">
    <property type="entry name" value="ASP_PROTEASE"/>
    <property type="match status" value="1"/>
</dbReference>
<dbReference type="InterPro" id="IPR043128">
    <property type="entry name" value="Rev_trsase/Diguanyl_cyclase"/>
</dbReference>
<dbReference type="Pfam" id="PF24626">
    <property type="entry name" value="SH3_Tf2-1"/>
    <property type="match status" value="1"/>
</dbReference>
<dbReference type="PROSITE" id="PS50994">
    <property type="entry name" value="INTEGRASE"/>
    <property type="match status" value="1"/>
</dbReference>
<dbReference type="GO" id="GO:0003677">
    <property type="term" value="F:DNA binding"/>
    <property type="evidence" value="ECO:0007669"/>
    <property type="project" value="UniProtKB-KW"/>
</dbReference>
<evidence type="ECO:0000256" key="18">
    <source>
        <dbReference type="SAM" id="MobiDB-lite"/>
    </source>
</evidence>
<feature type="domain" description="Reverse transcriptase" evidence="19">
    <location>
        <begin position="737"/>
        <end position="916"/>
    </location>
</feature>
<evidence type="ECO:0000256" key="5">
    <source>
        <dbReference type="ARBA" id="ARBA00022723"/>
    </source>
</evidence>
<feature type="coiled-coil region" evidence="17">
    <location>
        <begin position="16"/>
        <end position="54"/>
    </location>
</feature>
<keyword evidence="7" id="KW-0255">Endonuclease</keyword>
<dbReference type="InterPro" id="IPR005162">
    <property type="entry name" value="Retrotrans_gag_dom"/>
</dbReference>
<dbReference type="Pfam" id="PF03732">
    <property type="entry name" value="Retrotrans_gag"/>
    <property type="match status" value="1"/>
</dbReference>
<dbReference type="InterPro" id="IPR016197">
    <property type="entry name" value="Chromo-like_dom_sf"/>
</dbReference>
<keyword evidence="9" id="KW-0460">Magnesium</keyword>
<evidence type="ECO:0000256" key="4">
    <source>
        <dbReference type="ARBA" id="ARBA00022722"/>
    </source>
</evidence>
<dbReference type="InterPro" id="IPR021109">
    <property type="entry name" value="Peptidase_aspartic_dom_sf"/>
</dbReference>
<evidence type="ECO:0000256" key="11">
    <source>
        <dbReference type="ARBA" id="ARBA00022908"/>
    </source>
</evidence>
<proteinExistence type="predicted"/>
<dbReference type="InterPro" id="IPR001969">
    <property type="entry name" value="Aspartic_peptidase_AS"/>
</dbReference>
<sequence>MANSTRNARGSSHDGIEELRAQNSQLQAEMEKIVQEMKEDSKQLENKLSALVIEQIKISHHNLEGRMAAMVGDHVKQANQGLEEKLSSLGMLLERSLRHQTGKCSNFEMGGTSSSHGGPRVDASVRIDKEVGGDERGSGFNYVNPPIDLDEEEFRWGEGCRKEAEKRNFRNEGNRGINVQLPRMDFPHYDGGDPEIWRRNCEFYFEIYQVPEVYKTRMAILNFSDEVHEWYISVTSGHHQLPWDLLVDEVINRYKMNGMKHPVDEFKRIHQTGRVDEYIKRFDKARARLMNFNPALNEEFFIAGFISGLREELRYTVELHNPKRLYEAFNYATKVELSNDSQNRRPKVMNKPSNPQNYPLHKKKPAVERKDGGGYNQFSKPWQTNNNSKGTTYEQRRALGLCHHCDEKYFPGHKCGVKLLNALKGTQEEESAGEESEFEEVEEELQVEQVVVTMFNSKTNPKVKVMKFKGQIGTVPVCALLDSGSTHSFVNPNVLQEVECNLIQTAPMVVTVANGARMVTDLQCEALQFSIQGHTFEKDVRVLDVTGYDMILGLDWLTSLGPMQVDWGAGRIAFKQGDKDVQLQVREEMAKIKFIKEDVDLEKEMRKGSEVLMAQIFSTEVEERALSRMQSVSRVHPFSQVNPAPRVHPPSQVHSALQLYPESQTEMQPESKPVHPELSAVLEQHKAVFEEPTALPPRRTVDHAVPLLPDSKPVNQRPYRYSYFQKVEIEKIVTELLKNQLIQPSSSPFASPVLLVKKKDGSWRMCIDYRQLNSITVKNKYPIPVIDDLLDELKGARVFSKIDLRSGYHQIRMKDEDRYKTAFRTHEGHYEFNVMPFGLTNAPATFQALMNGVFKPYLRRFLLVFFDDILVYSQSIEEHKEHLSLTLELLSKNQLFAKMSKCEFGLGEIEYLGHIISHNGVATDPKKIEAMCNWPSPRTVKALRGFLGLTGYYRKFVKNYGIIAKPLTDQLRKNSFKWDDKAENAFNTLKSAMASAPVLAMPDFTQPFVLETDECDKGIGAVLMQNKQPLAFLSKSLGPKSIGLSTYEKEFLALLTAVQKWKHYLIGGQFIIKTDQIALKHLLEQRVNHAMQHKGLCKLMGLDYKIEYKRGVDNKVADALSRREVHPETEMQVAARVHPEVQSGVQAEMQAVTELIPQWVEELKSSYIGDEWVQELQNKWEKEELDKDKYSFQQGLFRYKNRICVGATNGWRIRLVREVHSTCIGGHSGVLPTYQRIKKMFYWPKLKEMVQEEVKKCEICQLNKGEHVPIPGLLQPIPIPDGAWQGVSMDFISGLPKSEGKTVILVIVDRFTKYAHFIPMAHPYKAKDVAKLFMDNIYKLHGLPMSIITDRDPLFTSSFWKSLMEGLGVKLNFTTAYHPQSDGQTERVNQCIENFLRCMVFDKQKQWCKWVSLAEHWYNTSFHSSLKTSPFKALYGYEPQELPMLGASQEGGGDASELIERRHNTLQVLKENLERAQKRMKKNADPKRSERSFKEGDWVYIKLQPYRQVSIAGHANSKLNPKYYGPYEILERVGEVAYRLNLPLGSSIHPVLHVSQLKHRCGEDTVTSPMLPVVGPDGEVRIEPQAILARRIIKRKNVPISQVLILWFNKSEKDATWEDFDDIKEKYPTFILGDKNPFKGKGVLQAETAILSAGALWDAGASDLIAEWSLNTGGSDLDNFKASKIGPGLPELNEQRLTKGTTQGTGEAHASFTGEEAKKEGAASLIRSGLVRVRPHFCTSASAFPEICDFYCQIKLDRDIEFSVLNGELCTREERETRDGCEDRLEETGLL</sequence>
<evidence type="ECO:0000256" key="9">
    <source>
        <dbReference type="ARBA" id="ARBA00022842"/>
    </source>
</evidence>
<dbReference type="InterPro" id="IPR000477">
    <property type="entry name" value="RT_dom"/>
</dbReference>
<evidence type="ECO:0000256" key="12">
    <source>
        <dbReference type="ARBA" id="ARBA00022918"/>
    </source>
</evidence>
<evidence type="ECO:0000313" key="21">
    <source>
        <dbReference type="EMBL" id="KAJ4782891.1"/>
    </source>
</evidence>
<dbReference type="GO" id="GO:0004519">
    <property type="term" value="F:endonuclease activity"/>
    <property type="evidence" value="ECO:0007669"/>
    <property type="project" value="UniProtKB-KW"/>
</dbReference>
<dbReference type="Pfam" id="PF00078">
    <property type="entry name" value="RVT_1"/>
    <property type="match status" value="1"/>
</dbReference>
<dbReference type="GO" id="GO:0003723">
    <property type="term" value="F:RNA binding"/>
    <property type="evidence" value="ECO:0007669"/>
    <property type="project" value="UniProtKB-KW"/>
</dbReference>
<keyword evidence="3" id="KW-0548">Nucleotidyltransferase</keyword>
<feature type="region of interest" description="Disordered" evidence="18">
    <location>
        <begin position="339"/>
        <end position="390"/>
    </location>
</feature>
<keyword evidence="5" id="KW-0479">Metal-binding</keyword>
<dbReference type="InterPro" id="IPR012337">
    <property type="entry name" value="RNaseH-like_sf"/>
</dbReference>
<dbReference type="GO" id="GO:0006310">
    <property type="term" value="P:DNA recombination"/>
    <property type="evidence" value="ECO:0007669"/>
    <property type="project" value="UniProtKB-KW"/>
</dbReference>
<keyword evidence="1" id="KW-0645">Protease</keyword>
<dbReference type="CDD" id="cd00303">
    <property type="entry name" value="retropepsin_like"/>
    <property type="match status" value="1"/>
</dbReference>
<evidence type="ECO:0000256" key="14">
    <source>
        <dbReference type="ARBA" id="ARBA00023125"/>
    </source>
</evidence>
<evidence type="ECO:0000256" key="15">
    <source>
        <dbReference type="ARBA" id="ARBA00023172"/>
    </source>
</evidence>
<evidence type="ECO:0000256" key="3">
    <source>
        <dbReference type="ARBA" id="ARBA00022695"/>
    </source>
</evidence>
<dbReference type="GO" id="GO:0006508">
    <property type="term" value="P:proteolysis"/>
    <property type="evidence" value="ECO:0007669"/>
    <property type="project" value="UniProtKB-KW"/>
</dbReference>
<evidence type="ECO:0000313" key="22">
    <source>
        <dbReference type="Proteomes" id="UP001140206"/>
    </source>
</evidence>
<dbReference type="Gene3D" id="1.10.340.70">
    <property type="match status" value="1"/>
</dbReference>
<evidence type="ECO:0000256" key="2">
    <source>
        <dbReference type="ARBA" id="ARBA00022679"/>
    </source>
</evidence>
<dbReference type="GO" id="GO:0004190">
    <property type="term" value="F:aspartic-type endopeptidase activity"/>
    <property type="evidence" value="ECO:0007669"/>
    <property type="project" value="UniProtKB-KW"/>
</dbReference>
<dbReference type="GO" id="GO:0003964">
    <property type="term" value="F:RNA-directed DNA polymerase activity"/>
    <property type="evidence" value="ECO:0007669"/>
    <property type="project" value="UniProtKB-KW"/>
</dbReference>
<keyword evidence="12" id="KW-0695">RNA-directed DNA polymerase</keyword>
<dbReference type="Pfam" id="PF17921">
    <property type="entry name" value="Integrase_H2C2"/>
    <property type="match status" value="1"/>
</dbReference>
<dbReference type="InterPro" id="IPR001584">
    <property type="entry name" value="Integrase_cat-core"/>
</dbReference>
<keyword evidence="10" id="KW-0694">RNA-binding</keyword>
<dbReference type="InterPro" id="IPR050951">
    <property type="entry name" value="Retrovirus_Pol_polyprotein"/>
</dbReference>
<dbReference type="FunFam" id="3.30.420.10:FF:000032">
    <property type="entry name" value="Retrovirus-related Pol polyprotein from transposon 297-like Protein"/>
    <property type="match status" value="1"/>
</dbReference>
<feature type="compositionally biased region" description="Polar residues" evidence="18">
    <location>
        <begin position="376"/>
        <end position="390"/>
    </location>
</feature>
<dbReference type="InterPro" id="IPR036397">
    <property type="entry name" value="RNaseH_sf"/>
</dbReference>
<dbReference type="PROSITE" id="PS50878">
    <property type="entry name" value="RT_POL"/>
    <property type="match status" value="1"/>
</dbReference>
<keyword evidence="6" id="KW-0064">Aspartyl protease</keyword>
<protein>
    <submittedName>
        <fullName evidence="21">Polyprotein</fullName>
    </submittedName>
</protein>
<dbReference type="PANTHER" id="PTHR37984">
    <property type="entry name" value="PROTEIN CBG26694"/>
    <property type="match status" value="1"/>
</dbReference>
<dbReference type="Gene3D" id="2.40.70.10">
    <property type="entry name" value="Acid Proteases"/>
    <property type="match status" value="1"/>
</dbReference>
<evidence type="ECO:0000256" key="16">
    <source>
        <dbReference type="ARBA" id="ARBA00023268"/>
    </source>
</evidence>
<dbReference type="Proteomes" id="UP001140206">
    <property type="component" value="Chromosome 3"/>
</dbReference>
<dbReference type="EMBL" id="JAMFTS010000003">
    <property type="protein sequence ID" value="KAJ4782891.1"/>
    <property type="molecule type" value="Genomic_DNA"/>
</dbReference>
<evidence type="ECO:0000259" key="20">
    <source>
        <dbReference type="PROSITE" id="PS50994"/>
    </source>
</evidence>
<organism evidence="21 22">
    <name type="scientific">Rhynchospora pubera</name>
    <dbReference type="NCBI Taxonomy" id="906938"/>
    <lineage>
        <taxon>Eukaryota</taxon>
        <taxon>Viridiplantae</taxon>
        <taxon>Streptophyta</taxon>
        <taxon>Embryophyta</taxon>
        <taxon>Tracheophyta</taxon>
        <taxon>Spermatophyta</taxon>
        <taxon>Magnoliopsida</taxon>
        <taxon>Liliopsida</taxon>
        <taxon>Poales</taxon>
        <taxon>Cyperaceae</taxon>
        <taxon>Cyperoideae</taxon>
        <taxon>Rhynchosporeae</taxon>
        <taxon>Rhynchospora</taxon>
    </lineage>
</organism>
<dbReference type="GO" id="GO:0003887">
    <property type="term" value="F:DNA-directed DNA polymerase activity"/>
    <property type="evidence" value="ECO:0007669"/>
    <property type="project" value="UniProtKB-KW"/>
</dbReference>
<keyword evidence="11" id="KW-0229">DNA integration</keyword>
<dbReference type="SUPFAM" id="SSF56672">
    <property type="entry name" value="DNA/RNA polymerases"/>
    <property type="match status" value="1"/>
</dbReference>
<dbReference type="FunFam" id="3.30.70.270:FF:000020">
    <property type="entry name" value="Transposon Tf2-6 polyprotein-like Protein"/>
    <property type="match status" value="1"/>
</dbReference>
<comment type="caution">
    <text evidence="21">The sequence shown here is derived from an EMBL/GenBank/DDBJ whole genome shotgun (WGS) entry which is preliminary data.</text>
</comment>
<dbReference type="SUPFAM" id="SSF50630">
    <property type="entry name" value="Acid proteases"/>
    <property type="match status" value="1"/>
</dbReference>
<keyword evidence="17" id="KW-0175">Coiled coil</keyword>
<evidence type="ECO:0000259" key="19">
    <source>
        <dbReference type="PROSITE" id="PS50878"/>
    </source>
</evidence>
<evidence type="ECO:0000256" key="7">
    <source>
        <dbReference type="ARBA" id="ARBA00022759"/>
    </source>
</evidence>
<dbReference type="SUPFAM" id="SSF53098">
    <property type="entry name" value="Ribonuclease H-like"/>
    <property type="match status" value="1"/>
</dbReference>
<keyword evidence="2" id="KW-0808">Transferase</keyword>
<dbReference type="CDD" id="cd09274">
    <property type="entry name" value="RNase_HI_RT_Ty3"/>
    <property type="match status" value="1"/>
</dbReference>
<dbReference type="InterPro" id="IPR041577">
    <property type="entry name" value="RT_RNaseH_2"/>
</dbReference>
<evidence type="ECO:0000256" key="17">
    <source>
        <dbReference type="SAM" id="Coils"/>
    </source>
</evidence>
<gene>
    <name evidence="21" type="ORF">LUZ62_067148</name>
</gene>
<dbReference type="Gene3D" id="3.10.10.10">
    <property type="entry name" value="HIV Type 1 Reverse Transcriptase, subunit A, domain 1"/>
    <property type="match status" value="1"/>
</dbReference>
<dbReference type="Pfam" id="PF08284">
    <property type="entry name" value="RVP_2"/>
    <property type="match status" value="1"/>
</dbReference>
<dbReference type="FunFam" id="3.10.10.10:FF:000007">
    <property type="entry name" value="Retrovirus-related Pol polyprotein from transposon 17.6-like Protein"/>
    <property type="match status" value="1"/>
</dbReference>
<dbReference type="CDD" id="cd01647">
    <property type="entry name" value="RT_LTR"/>
    <property type="match status" value="1"/>
</dbReference>
<dbReference type="GO" id="GO:0015074">
    <property type="term" value="P:DNA integration"/>
    <property type="evidence" value="ECO:0007669"/>
    <property type="project" value="UniProtKB-KW"/>
</dbReference>
<dbReference type="Pfam" id="PF17919">
    <property type="entry name" value="RT_RNaseH_2"/>
    <property type="match status" value="1"/>
</dbReference>
<dbReference type="InterPro" id="IPR043502">
    <property type="entry name" value="DNA/RNA_pol_sf"/>
</dbReference>
<accession>A0AAV8EX73</accession>
<dbReference type="Gene3D" id="3.30.70.270">
    <property type="match status" value="2"/>
</dbReference>
<evidence type="ECO:0000256" key="13">
    <source>
        <dbReference type="ARBA" id="ARBA00022932"/>
    </source>
</evidence>
<evidence type="ECO:0000256" key="8">
    <source>
        <dbReference type="ARBA" id="ARBA00022801"/>
    </source>
</evidence>
<keyword evidence="13" id="KW-0239">DNA-directed DNA polymerase</keyword>
<name>A0AAV8EX73_9POAL</name>
<evidence type="ECO:0000256" key="1">
    <source>
        <dbReference type="ARBA" id="ARBA00022670"/>
    </source>
</evidence>
<dbReference type="PANTHER" id="PTHR37984:SF5">
    <property type="entry name" value="PROTEIN NYNRIN-LIKE"/>
    <property type="match status" value="1"/>
</dbReference>
<keyword evidence="4" id="KW-0540">Nuclease</keyword>
<dbReference type="Gene3D" id="3.30.420.10">
    <property type="entry name" value="Ribonuclease H-like superfamily/Ribonuclease H"/>
    <property type="match status" value="1"/>
</dbReference>
<dbReference type="SUPFAM" id="SSF54160">
    <property type="entry name" value="Chromo domain-like"/>
    <property type="match status" value="1"/>
</dbReference>
<keyword evidence="14" id="KW-0238">DNA-binding</keyword>
<dbReference type="InterPro" id="IPR056924">
    <property type="entry name" value="SH3_Tf2-1"/>
</dbReference>
<reference evidence="21" key="1">
    <citation type="submission" date="2022-08" db="EMBL/GenBank/DDBJ databases">
        <authorList>
            <person name="Marques A."/>
        </authorList>
    </citation>
    <scope>NUCLEOTIDE SEQUENCE</scope>
    <source>
        <strain evidence="21">RhyPub2mFocal</strain>
        <tissue evidence="21">Leaves</tissue>
    </source>
</reference>
<dbReference type="Gene3D" id="3.10.20.370">
    <property type="match status" value="1"/>
</dbReference>
<keyword evidence="8" id="KW-0378">Hydrolase</keyword>
<evidence type="ECO:0000256" key="10">
    <source>
        <dbReference type="ARBA" id="ARBA00022884"/>
    </source>
</evidence>
<dbReference type="InterPro" id="IPR041588">
    <property type="entry name" value="Integrase_H2C2"/>
</dbReference>
<dbReference type="GO" id="GO:0046872">
    <property type="term" value="F:metal ion binding"/>
    <property type="evidence" value="ECO:0007669"/>
    <property type="project" value="UniProtKB-KW"/>
</dbReference>
<feature type="domain" description="Integrase catalytic" evidence="20">
    <location>
        <begin position="1274"/>
        <end position="1438"/>
    </location>
</feature>
<evidence type="ECO:0000256" key="6">
    <source>
        <dbReference type="ARBA" id="ARBA00022750"/>
    </source>
</evidence>